<evidence type="ECO:0000313" key="2">
    <source>
        <dbReference type="EMBL" id="MBU5675596.1"/>
    </source>
</evidence>
<sequence>MRETNSIILHHVIIHVLDKTMDVPLFTDYEQEITEEIHELLERHIVRSLKDDDNRIAKFISGPNIVRDNCDAMLYGEECFIESSKTIAQHLFNAMKSHGNISSCDLVVCIYSVDNIKYIALLKMDYRKSYIHDVEYIGDKFKVSIIPQEIGLPGAGQRLQKCAFIKLYEANEEYDLVVLDKQQSADQDHEVANFFVKDFLNSNILVDSKDKTKMFKNITEKWVRSQLRQDIEQATKVRETLSNNLKKEEEINIRGFVEDAMDGNEEIQNDYIDHLNSNGFQITSFEVDKPWVEKKLKKKSIKTDTGFDIKNDRDCFDDNLKFHVKRNGDGTVDIIIKNVTFFVEK</sequence>
<comment type="caution">
    <text evidence="2">The sequence shown here is derived from an EMBL/GenBank/DDBJ whole genome shotgun (WGS) entry which is preliminary data.</text>
</comment>
<organism evidence="2 3">
    <name type="scientific">Alkaliphilus flagellatus</name>
    <dbReference type="NCBI Taxonomy" id="2841507"/>
    <lineage>
        <taxon>Bacteria</taxon>
        <taxon>Bacillati</taxon>
        <taxon>Bacillota</taxon>
        <taxon>Clostridia</taxon>
        <taxon>Peptostreptococcales</taxon>
        <taxon>Natronincolaceae</taxon>
        <taxon>Alkaliphilus</taxon>
    </lineage>
</organism>
<proteinExistence type="predicted"/>
<dbReference type="RefSeq" id="WP_216415065.1">
    <property type="nucleotide sequence ID" value="NZ_JAHLQK010000001.1"/>
</dbReference>
<gene>
    <name evidence="2" type="ORF">KQI88_04120</name>
</gene>
<protein>
    <submittedName>
        <fullName evidence="2">Nucleoid-associated protein</fullName>
    </submittedName>
</protein>
<reference evidence="2 3" key="1">
    <citation type="submission" date="2021-06" db="EMBL/GenBank/DDBJ databases">
        <authorList>
            <person name="Sun Q."/>
            <person name="Li D."/>
        </authorList>
    </citation>
    <scope>NUCLEOTIDE SEQUENCE [LARGE SCALE GENOMIC DNA]</scope>
    <source>
        <strain evidence="2 3">MSJ-5</strain>
    </source>
</reference>
<evidence type="ECO:0000313" key="3">
    <source>
        <dbReference type="Proteomes" id="UP000779508"/>
    </source>
</evidence>
<keyword evidence="3" id="KW-1185">Reference proteome</keyword>
<dbReference type="Proteomes" id="UP000779508">
    <property type="component" value="Unassembled WGS sequence"/>
</dbReference>
<dbReference type="InterPro" id="IPR007358">
    <property type="entry name" value="Nucleoid_associated_NdpA"/>
</dbReference>
<accession>A0ABS6G0D5</accession>
<name>A0ABS6G0D5_9FIRM</name>
<dbReference type="Pfam" id="PF04245">
    <property type="entry name" value="NA37"/>
    <property type="match status" value="1"/>
</dbReference>
<feature type="coiled-coil region" evidence="1">
    <location>
        <begin position="224"/>
        <end position="251"/>
    </location>
</feature>
<dbReference type="EMBL" id="JAHLQK010000001">
    <property type="protein sequence ID" value="MBU5675596.1"/>
    <property type="molecule type" value="Genomic_DNA"/>
</dbReference>
<evidence type="ECO:0000256" key="1">
    <source>
        <dbReference type="SAM" id="Coils"/>
    </source>
</evidence>
<keyword evidence="1" id="KW-0175">Coiled coil</keyword>